<protein>
    <submittedName>
        <fullName evidence="1">Uncharacterized protein</fullName>
    </submittedName>
</protein>
<dbReference type="EMBL" id="MN234184">
    <property type="protein sequence ID" value="QFG10063.1"/>
    <property type="molecule type" value="Genomic_DNA"/>
</dbReference>
<dbReference type="KEGG" id="vg:80019371"/>
<evidence type="ECO:0000313" key="1">
    <source>
        <dbReference type="EMBL" id="QFG10063.1"/>
    </source>
</evidence>
<evidence type="ECO:0000313" key="2">
    <source>
        <dbReference type="Proteomes" id="UP000326087"/>
    </source>
</evidence>
<reference evidence="1 2" key="1">
    <citation type="submission" date="2019-07" db="EMBL/GenBank/DDBJ databases">
        <authorList>
            <person name="Widmer J."/>
            <person name="Andre W."/>
            <person name="Castro A."/>
            <person name="Cintron J."/>
            <person name="Cintron J."/>
            <person name="Elliott S."/>
            <person name="Harel H."/>
            <person name="Hasan D."/>
            <person name="Page A."/>
            <person name="Santana M."/>
            <person name="Slobasky M."/>
            <person name="Stevens T."/>
            <person name="Vilcin V."/>
            <person name="Whitaker K."/>
            <person name="Yelvington M."/>
            <person name="Wiersma-Koch H."/>
            <person name="Douthitt C."/>
            <person name="D'Elia T."/>
            <person name="Garlena R.A."/>
            <person name="Russell D.A."/>
            <person name="Pope W.H."/>
            <person name="Jacobs-Sera D."/>
            <person name="Hatfull G.F."/>
        </authorList>
    </citation>
    <scope>NUCLEOTIDE SEQUENCE [LARGE SCALE GENOMIC DNA]</scope>
</reference>
<gene>
    <name evidence="1" type="primary">44</name>
    <name evidence="1" type="ORF">SEA_IDENTITYCRISIS_44</name>
</gene>
<organism evidence="1 2">
    <name type="scientific">Mycobacterium phage IdentityCrisis</name>
    <dbReference type="NCBI Taxonomy" id="2599866"/>
    <lineage>
        <taxon>Viruses</taxon>
        <taxon>Duplodnaviria</taxon>
        <taxon>Heunggongvirae</taxon>
        <taxon>Uroviricota</taxon>
        <taxon>Caudoviricetes</taxon>
        <taxon>Identitycrisisvirus</taxon>
        <taxon>Identitycrisisvirus identitycrisis</taxon>
    </lineage>
</organism>
<sequence>MNACEDQSEPLGEHPEIPARGDAGIGGVLDAINRGAMLGVLAAADAVAATAQLAERQSLAIEKIRELAPQWQFSTPYRQVLAILDEAGV</sequence>
<proteinExistence type="predicted"/>
<accession>A0A5J6TGI4</accession>
<dbReference type="RefSeq" id="YP_010754772.1">
    <property type="nucleotide sequence ID" value="NC_073463.1"/>
</dbReference>
<keyword evidence="2" id="KW-1185">Reference proteome</keyword>
<name>A0A5J6TGI4_9CAUD</name>
<dbReference type="Proteomes" id="UP000326087">
    <property type="component" value="Segment"/>
</dbReference>
<dbReference type="GeneID" id="80019371"/>